<organism evidence="2 3">
    <name type="scientific">Arthrobacter halodurans</name>
    <dbReference type="NCBI Taxonomy" id="516699"/>
    <lineage>
        <taxon>Bacteria</taxon>
        <taxon>Bacillati</taxon>
        <taxon>Actinomycetota</taxon>
        <taxon>Actinomycetes</taxon>
        <taxon>Micrococcales</taxon>
        <taxon>Micrococcaceae</taxon>
        <taxon>Arthrobacter</taxon>
    </lineage>
</organism>
<evidence type="ECO:0000313" key="2">
    <source>
        <dbReference type="EMBL" id="MFB0836067.1"/>
    </source>
</evidence>
<dbReference type="PANTHER" id="PTHR37314:SF4">
    <property type="entry name" value="UPF0700 TRANSMEMBRANE PROTEIN YOAK"/>
    <property type="match status" value="1"/>
</dbReference>
<dbReference type="EMBL" id="JBHDLJ010000017">
    <property type="protein sequence ID" value="MFB0836067.1"/>
    <property type="molecule type" value="Genomic_DNA"/>
</dbReference>
<evidence type="ECO:0000256" key="1">
    <source>
        <dbReference type="SAM" id="Phobius"/>
    </source>
</evidence>
<keyword evidence="1" id="KW-0472">Membrane</keyword>
<sequence length="215" mass="22044">MLALTFSTGIVDAIGFLALDRVFTGNMTGNVVILGMAMTGATDLPVVGPLVALLMFFLGAMLAGRRLRGSPDGWSPATTVIFATVAICLALEGLAFLVFGATVFPYKTEAAAAVLGFVMGAQAAAARKVKVADVTTVVVTSTLTALAAESRFGAGTDQPWVRRVLAVTLILLGALAGAALLTVGLWVAFALSTAVTTAVLILGHRRMKTEDTADG</sequence>
<evidence type="ECO:0000313" key="3">
    <source>
        <dbReference type="Proteomes" id="UP001575652"/>
    </source>
</evidence>
<dbReference type="Proteomes" id="UP001575652">
    <property type="component" value="Unassembled WGS sequence"/>
</dbReference>
<keyword evidence="1" id="KW-0812">Transmembrane</keyword>
<reference evidence="2 3" key="1">
    <citation type="submission" date="2024-09" db="EMBL/GenBank/DDBJ databases">
        <authorList>
            <person name="Salinas-Garcia M.A."/>
            <person name="Prieme A."/>
        </authorList>
    </citation>
    <scope>NUCLEOTIDE SEQUENCE [LARGE SCALE GENOMIC DNA]</scope>
    <source>
        <strain evidence="2 3">DSM 21081</strain>
    </source>
</reference>
<comment type="caution">
    <text evidence="2">The sequence shown here is derived from an EMBL/GenBank/DDBJ whole genome shotgun (WGS) entry which is preliminary data.</text>
</comment>
<proteinExistence type="predicted"/>
<feature type="transmembrane region" description="Helical" evidence="1">
    <location>
        <begin position="185"/>
        <end position="203"/>
    </location>
</feature>
<protein>
    <submittedName>
        <fullName evidence="2">DUF1275 family protein</fullName>
    </submittedName>
</protein>
<keyword evidence="3" id="KW-1185">Reference proteome</keyword>
<dbReference type="PANTHER" id="PTHR37314">
    <property type="entry name" value="SLR0142 PROTEIN"/>
    <property type="match status" value="1"/>
</dbReference>
<name>A0ABV4UQY1_9MICC</name>
<keyword evidence="1" id="KW-1133">Transmembrane helix</keyword>
<feature type="transmembrane region" description="Helical" evidence="1">
    <location>
        <begin position="76"/>
        <end position="104"/>
    </location>
</feature>
<feature type="transmembrane region" description="Helical" evidence="1">
    <location>
        <begin position="46"/>
        <end position="64"/>
    </location>
</feature>
<accession>A0ABV4UQY1</accession>
<dbReference type="RefSeq" id="WP_373973243.1">
    <property type="nucleotide sequence ID" value="NZ_JBHDLJ010000017.1"/>
</dbReference>
<gene>
    <name evidence="2" type="ORF">ACETWP_15875</name>
</gene>
<dbReference type="Pfam" id="PF06912">
    <property type="entry name" value="DUF1275"/>
    <property type="match status" value="1"/>
</dbReference>
<dbReference type="InterPro" id="IPR010699">
    <property type="entry name" value="DUF1275"/>
</dbReference>
<feature type="transmembrane region" description="Helical" evidence="1">
    <location>
        <begin position="160"/>
        <end position="179"/>
    </location>
</feature>